<dbReference type="InterPro" id="IPR036779">
    <property type="entry name" value="LysM_dom_sf"/>
</dbReference>
<dbReference type="AlphaFoldDB" id="A0A222E171"/>
<dbReference type="KEGG" id="aht:ANTHELSMS3_01243"/>
<reference evidence="2 3" key="1">
    <citation type="submission" date="2017-07" db="EMBL/GenBank/DDBJ databases">
        <title>Genome Sequence of Antarctobacter heliothermus Strain SMS3 Isolated from a culture of the Diatom Skeletonema marinoi.</title>
        <authorList>
            <person name="Topel M."/>
            <person name="Pinder M.I.M."/>
            <person name="Johansson O.N."/>
            <person name="Kourtchenko O."/>
            <person name="Godhe A."/>
            <person name="Clarke A.K."/>
        </authorList>
    </citation>
    <scope>NUCLEOTIDE SEQUENCE [LARGE SCALE GENOMIC DNA]</scope>
    <source>
        <strain evidence="2 3">SMS3</strain>
    </source>
</reference>
<dbReference type="PROSITE" id="PS51782">
    <property type="entry name" value="LYSM"/>
    <property type="match status" value="1"/>
</dbReference>
<dbReference type="EMBL" id="CP022540">
    <property type="protein sequence ID" value="ASP19954.1"/>
    <property type="molecule type" value="Genomic_DNA"/>
</dbReference>
<sequence length="199" mass="20641">MIRMVLLALGFMGVTVALLVLQPGASGRSGERSAPEPVTRAEPAVVDVPVGLAKAAVAADGGLRYPAVLAAASRVAQPVPARRTVADPVGLADADIRRLTWDALANLNIATGRDGAPGQPGSLLHTIVQRSLGDTPAAPVAKAPLLNVYVVQQGDTLVSIAERVYGDVNMTGPLFASNQSVLRRPDDLRPGQNLILPPR</sequence>
<name>A0A222E171_9RHOB</name>
<dbReference type="RefSeq" id="WP_094034117.1">
    <property type="nucleotide sequence ID" value="NZ_CP022540.1"/>
</dbReference>
<dbReference type="CDD" id="cd00118">
    <property type="entry name" value="LysM"/>
    <property type="match status" value="1"/>
</dbReference>
<dbReference type="Gene3D" id="3.10.350.10">
    <property type="entry name" value="LysM domain"/>
    <property type="match status" value="1"/>
</dbReference>
<dbReference type="OrthoDB" id="370541at2"/>
<organism evidence="2 3">
    <name type="scientific">Antarctobacter heliothermus</name>
    <dbReference type="NCBI Taxonomy" id="74033"/>
    <lineage>
        <taxon>Bacteria</taxon>
        <taxon>Pseudomonadati</taxon>
        <taxon>Pseudomonadota</taxon>
        <taxon>Alphaproteobacteria</taxon>
        <taxon>Rhodobacterales</taxon>
        <taxon>Roseobacteraceae</taxon>
        <taxon>Antarctobacter</taxon>
    </lineage>
</organism>
<accession>A0A222E171</accession>
<protein>
    <submittedName>
        <fullName evidence="2">LysM domain/BON superfamily protein</fullName>
    </submittedName>
</protein>
<feature type="domain" description="LysM" evidence="1">
    <location>
        <begin position="147"/>
        <end position="196"/>
    </location>
</feature>
<keyword evidence="3" id="KW-1185">Reference proteome</keyword>
<dbReference type="SMART" id="SM00257">
    <property type="entry name" value="LysM"/>
    <property type="match status" value="1"/>
</dbReference>
<evidence type="ECO:0000313" key="3">
    <source>
        <dbReference type="Proteomes" id="UP000203589"/>
    </source>
</evidence>
<evidence type="ECO:0000313" key="2">
    <source>
        <dbReference type="EMBL" id="ASP19954.1"/>
    </source>
</evidence>
<dbReference type="Proteomes" id="UP000203589">
    <property type="component" value="Chromosome"/>
</dbReference>
<dbReference type="InterPro" id="IPR018392">
    <property type="entry name" value="LysM"/>
</dbReference>
<dbReference type="Pfam" id="PF01476">
    <property type="entry name" value="LysM"/>
    <property type="match status" value="1"/>
</dbReference>
<evidence type="ECO:0000259" key="1">
    <source>
        <dbReference type="PROSITE" id="PS51782"/>
    </source>
</evidence>
<proteinExistence type="predicted"/>
<gene>
    <name evidence="2" type="ORF">ANTHELSMS3_01243</name>
</gene>
<dbReference type="SUPFAM" id="SSF54106">
    <property type="entry name" value="LysM domain"/>
    <property type="match status" value="1"/>
</dbReference>